<keyword evidence="2" id="KW-1185">Reference proteome</keyword>
<accession>A0A4C1SXV9</accession>
<comment type="caution">
    <text evidence="1">The sequence shown here is derived from an EMBL/GenBank/DDBJ whole genome shotgun (WGS) entry which is preliminary data.</text>
</comment>
<dbReference type="EMBL" id="BGZK01000024">
    <property type="protein sequence ID" value="GBP07042.1"/>
    <property type="molecule type" value="Genomic_DNA"/>
</dbReference>
<name>A0A4C1SXV9_EUMVA</name>
<proteinExistence type="predicted"/>
<gene>
    <name evidence="1" type="ORF">EVAR_4460_1</name>
</gene>
<reference evidence="1 2" key="1">
    <citation type="journal article" date="2019" name="Commun. Biol.">
        <title>The bagworm genome reveals a unique fibroin gene that provides high tensile strength.</title>
        <authorList>
            <person name="Kono N."/>
            <person name="Nakamura H."/>
            <person name="Ohtoshi R."/>
            <person name="Tomita M."/>
            <person name="Numata K."/>
            <person name="Arakawa K."/>
        </authorList>
    </citation>
    <scope>NUCLEOTIDE SEQUENCE [LARGE SCALE GENOMIC DNA]</scope>
</reference>
<dbReference type="AlphaFoldDB" id="A0A4C1SXV9"/>
<evidence type="ECO:0000313" key="1">
    <source>
        <dbReference type="EMBL" id="GBP07042.1"/>
    </source>
</evidence>
<organism evidence="1 2">
    <name type="scientific">Eumeta variegata</name>
    <name type="common">Bagworm moth</name>
    <name type="synonym">Eumeta japonica</name>
    <dbReference type="NCBI Taxonomy" id="151549"/>
    <lineage>
        <taxon>Eukaryota</taxon>
        <taxon>Metazoa</taxon>
        <taxon>Ecdysozoa</taxon>
        <taxon>Arthropoda</taxon>
        <taxon>Hexapoda</taxon>
        <taxon>Insecta</taxon>
        <taxon>Pterygota</taxon>
        <taxon>Neoptera</taxon>
        <taxon>Endopterygota</taxon>
        <taxon>Lepidoptera</taxon>
        <taxon>Glossata</taxon>
        <taxon>Ditrysia</taxon>
        <taxon>Tineoidea</taxon>
        <taxon>Psychidae</taxon>
        <taxon>Oiketicinae</taxon>
        <taxon>Eumeta</taxon>
    </lineage>
</organism>
<evidence type="ECO:0000313" key="2">
    <source>
        <dbReference type="Proteomes" id="UP000299102"/>
    </source>
</evidence>
<dbReference type="Proteomes" id="UP000299102">
    <property type="component" value="Unassembled WGS sequence"/>
</dbReference>
<protein>
    <submittedName>
        <fullName evidence="1">Uncharacterized protein</fullName>
    </submittedName>
</protein>
<sequence>MKATCVHYREATEHGRHEIIRGHGLSRFRRSGLMEREELMERLWDDAGIGSPKLSLIGQNATKGKCSFTPVFS</sequence>